<keyword evidence="3" id="KW-0418">Kinase</keyword>
<gene>
    <name evidence="6" type="ORF">Rhopal_003679-T1</name>
</gene>
<dbReference type="Proteomes" id="UP001342314">
    <property type="component" value="Unassembled WGS sequence"/>
</dbReference>
<dbReference type="Pfam" id="PF19279">
    <property type="entry name" value="YegS_C"/>
    <property type="match status" value="1"/>
</dbReference>
<dbReference type="GO" id="GO:0001727">
    <property type="term" value="F:lipid kinase activity"/>
    <property type="evidence" value="ECO:0007669"/>
    <property type="project" value="TreeGrafter"/>
</dbReference>
<organism evidence="6 7">
    <name type="scientific">Rhodotorula paludigena</name>
    <dbReference type="NCBI Taxonomy" id="86838"/>
    <lineage>
        <taxon>Eukaryota</taxon>
        <taxon>Fungi</taxon>
        <taxon>Dikarya</taxon>
        <taxon>Basidiomycota</taxon>
        <taxon>Pucciniomycotina</taxon>
        <taxon>Microbotryomycetes</taxon>
        <taxon>Sporidiobolales</taxon>
        <taxon>Sporidiobolaceae</taxon>
        <taxon>Rhodotorula</taxon>
    </lineage>
</organism>
<comment type="caution">
    <text evidence="6">The sequence shown here is derived from an EMBL/GenBank/DDBJ whole genome shotgun (WGS) entry which is preliminary data.</text>
</comment>
<evidence type="ECO:0000256" key="2">
    <source>
        <dbReference type="ARBA" id="ARBA00022741"/>
    </source>
</evidence>
<evidence type="ECO:0000256" key="1">
    <source>
        <dbReference type="ARBA" id="ARBA00022679"/>
    </source>
</evidence>
<reference evidence="6 7" key="1">
    <citation type="submission" date="2021-12" db="EMBL/GenBank/DDBJ databases">
        <title>High titer production of polyol ester of fatty acids by Rhodotorula paludigena BS15 towards product separation-free biomass refinery.</title>
        <authorList>
            <person name="Mano J."/>
            <person name="Ono H."/>
            <person name="Tanaka T."/>
            <person name="Naito K."/>
            <person name="Sushida H."/>
            <person name="Ike M."/>
            <person name="Tokuyasu K."/>
            <person name="Kitaoka M."/>
        </authorList>
    </citation>
    <scope>NUCLEOTIDE SEQUENCE [LARGE SCALE GENOMIC DNA]</scope>
    <source>
        <strain evidence="6 7">BS15</strain>
    </source>
</reference>
<dbReference type="Pfam" id="PF00781">
    <property type="entry name" value="DAGK_cat"/>
    <property type="match status" value="1"/>
</dbReference>
<keyword evidence="7" id="KW-1185">Reference proteome</keyword>
<name>A0AAV5GNT4_9BASI</name>
<keyword evidence="1" id="KW-0808">Transferase</keyword>
<evidence type="ECO:0000313" key="6">
    <source>
        <dbReference type="EMBL" id="GJN90667.1"/>
    </source>
</evidence>
<dbReference type="GO" id="GO:0005737">
    <property type="term" value="C:cytoplasm"/>
    <property type="evidence" value="ECO:0007669"/>
    <property type="project" value="TreeGrafter"/>
</dbReference>
<dbReference type="GO" id="GO:0046512">
    <property type="term" value="P:sphingosine biosynthetic process"/>
    <property type="evidence" value="ECO:0007669"/>
    <property type="project" value="TreeGrafter"/>
</dbReference>
<dbReference type="InterPro" id="IPR016064">
    <property type="entry name" value="NAD/diacylglycerol_kinase_sf"/>
</dbReference>
<evidence type="ECO:0000256" key="4">
    <source>
        <dbReference type="ARBA" id="ARBA00022840"/>
    </source>
</evidence>
<keyword evidence="4" id="KW-0067">ATP-binding</keyword>
<keyword evidence="2" id="KW-0547">Nucleotide-binding</keyword>
<evidence type="ECO:0000313" key="7">
    <source>
        <dbReference type="Proteomes" id="UP001342314"/>
    </source>
</evidence>
<sequence length="551" mass="58597">MHPPSPAPALPAHELLAVDARTHRPVHLALTEHGLAVVKEKSASSSSTLVVPYLNLLAVSVSHRALPSPSASADAASHLSNISIAALVPRNKGDSKSPLKLWTLNGTVYEVGGTDGHAQGGEGRKCAVDDWCKEAEDRAYAGLERRRRLHCIVNPAGGKGKAKEVWSDVVQPVFDAAGCSYDVSYTGPPASPTNATALGQQHDPRAYDALVAFSGDGIVHELLNGLATHRAGHGARALRETPIVHVPCGSGNALASSLYGPDKVGDPRWAALVALKGHPMPLDLSSLTQPGSSTRLFTFLTQAFGLMADLDLGTEHLRWMGDLRFTLGYIQGALARRTYPLTLAVHLVSGSKQRIAARHNAALGRARGASGELLPDDDDVPPLGLPRFADALPGPVKRRFEAIPSQEELDQLEEGWYEFDLTRDGVFFFYGGKVPFVAKDVMLFPAADPNDGLLDLVLVGPMGPIEALTAMDNAASGGLFAHPAVTYLKASSYRLSFPAPAAGKEGHVSIDGERVPYEPFQVEVHRGLARVLGMGAWEGSARIEGLDDARK</sequence>
<dbReference type="PANTHER" id="PTHR12358">
    <property type="entry name" value="SPHINGOSINE KINASE"/>
    <property type="match status" value="1"/>
</dbReference>
<dbReference type="InterPro" id="IPR017438">
    <property type="entry name" value="ATP-NAD_kinase_N"/>
</dbReference>
<dbReference type="SMART" id="SM00046">
    <property type="entry name" value="DAGKc"/>
    <property type="match status" value="1"/>
</dbReference>
<dbReference type="InterPro" id="IPR001206">
    <property type="entry name" value="Diacylglycerol_kinase_cat_dom"/>
</dbReference>
<feature type="domain" description="DAGKc" evidence="5">
    <location>
        <begin position="144"/>
        <end position="291"/>
    </location>
</feature>
<dbReference type="AlphaFoldDB" id="A0AAV5GNT4"/>
<proteinExistence type="predicted"/>
<dbReference type="GO" id="GO:0005524">
    <property type="term" value="F:ATP binding"/>
    <property type="evidence" value="ECO:0007669"/>
    <property type="project" value="UniProtKB-KW"/>
</dbReference>
<dbReference type="InterPro" id="IPR045540">
    <property type="entry name" value="YegS/DAGK_C"/>
</dbReference>
<dbReference type="PANTHER" id="PTHR12358:SF31">
    <property type="entry name" value="ACYLGLYCEROL KINASE, MITOCHONDRIAL"/>
    <property type="match status" value="1"/>
</dbReference>
<dbReference type="Gene3D" id="2.60.200.40">
    <property type="match status" value="1"/>
</dbReference>
<dbReference type="GO" id="GO:0016020">
    <property type="term" value="C:membrane"/>
    <property type="evidence" value="ECO:0007669"/>
    <property type="project" value="TreeGrafter"/>
</dbReference>
<dbReference type="PROSITE" id="PS50146">
    <property type="entry name" value="DAGK"/>
    <property type="match status" value="1"/>
</dbReference>
<dbReference type="SUPFAM" id="SSF111331">
    <property type="entry name" value="NAD kinase/diacylglycerol kinase-like"/>
    <property type="match status" value="1"/>
</dbReference>
<accession>A0AAV5GNT4</accession>
<dbReference type="EMBL" id="BQKY01000007">
    <property type="protein sequence ID" value="GJN90667.1"/>
    <property type="molecule type" value="Genomic_DNA"/>
</dbReference>
<evidence type="ECO:0000256" key="3">
    <source>
        <dbReference type="ARBA" id="ARBA00022777"/>
    </source>
</evidence>
<dbReference type="Gene3D" id="3.40.50.10330">
    <property type="entry name" value="Probable inorganic polyphosphate/atp-NAD kinase, domain 1"/>
    <property type="match status" value="1"/>
</dbReference>
<protein>
    <recommendedName>
        <fullName evidence="5">DAGKc domain-containing protein</fullName>
    </recommendedName>
</protein>
<dbReference type="InterPro" id="IPR050187">
    <property type="entry name" value="Lipid_Phosphate_FormReg"/>
</dbReference>
<evidence type="ECO:0000259" key="5">
    <source>
        <dbReference type="PROSITE" id="PS50146"/>
    </source>
</evidence>